<dbReference type="AlphaFoldDB" id="A0A101LUT2"/>
<name>A0A101LUT2_PICGL</name>
<keyword evidence="1" id="KW-0496">Mitochondrion</keyword>
<comment type="caution">
    <text evidence="1">The sequence shown here is derived from an EMBL/GenBank/DDBJ whole genome shotgun (WGS) entry which is preliminary data.</text>
</comment>
<evidence type="ECO:0000313" key="1">
    <source>
        <dbReference type="EMBL" id="KUM45744.1"/>
    </source>
</evidence>
<reference evidence="1" key="1">
    <citation type="journal article" date="2015" name="Genome Biol. Evol.">
        <title>Organellar Genomes of White Spruce (Picea glauca): Assembly and Annotation.</title>
        <authorList>
            <person name="Jackman S.D."/>
            <person name="Warren R.L."/>
            <person name="Gibb E.A."/>
            <person name="Vandervalk B.P."/>
            <person name="Mohamadi H."/>
            <person name="Chu J."/>
            <person name="Raymond A."/>
            <person name="Pleasance S."/>
            <person name="Coope R."/>
            <person name="Wildung M.R."/>
            <person name="Ritland C.E."/>
            <person name="Bousquet J."/>
            <person name="Jones S.J."/>
            <person name="Bohlmann J."/>
            <person name="Birol I."/>
        </authorList>
    </citation>
    <scope>NUCLEOTIDE SEQUENCE [LARGE SCALE GENOMIC DNA]</scope>
    <source>
        <tissue evidence="1">Flushing bud</tissue>
    </source>
</reference>
<proteinExistence type="predicted"/>
<organism evidence="1">
    <name type="scientific">Picea glauca</name>
    <name type="common">White spruce</name>
    <name type="synonym">Pinus glauca</name>
    <dbReference type="NCBI Taxonomy" id="3330"/>
    <lineage>
        <taxon>Eukaryota</taxon>
        <taxon>Viridiplantae</taxon>
        <taxon>Streptophyta</taxon>
        <taxon>Embryophyta</taxon>
        <taxon>Tracheophyta</taxon>
        <taxon>Spermatophyta</taxon>
        <taxon>Pinopsida</taxon>
        <taxon>Pinidae</taxon>
        <taxon>Conifers I</taxon>
        <taxon>Pinales</taxon>
        <taxon>Pinaceae</taxon>
        <taxon>Picea</taxon>
    </lineage>
</organism>
<geneLocation type="mitochondrion" evidence="1"/>
<dbReference type="EMBL" id="LKAM01000016">
    <property type="protein sequence ID" value="KUM45744.1"/>
    <property type="molecule type" value="Genomic_DNA"/>
</dbReference>
<gene>
    <name evidence="1" type="ORF">ABT39_MTgene2310</name>
</gene>
<sequence length="54" mass="5776">MQCHRGLSNAYVRECSSVLSVRRMPGVGQRFSQKRNLSSPGNMGLGGLVGLVSP</sequence>
<accession>A0A101LUT2</accession>
<protein>
    <submittedName>
        <fullName evidence="1">Uncharacterized protein</fullName>
    </submittedName>
</protein>